<evidence type="ECO:0000313" key="2">
    <source>
        <dbReference type="EMBL" id="RNA11285.1"/>
    </source>
</evidence>
<name>A0A3M7QJZ9_BRAPC</name>
<accession>A0A3M7QJZ9</accession>
<feature type="non-terminal residue" evidence="2">
    <location>
        <position position="203"/>
    </location>
</feature>
<evidence type="ECO:0000256" key="1">
    <source>
        <dbReference type="SAM" id="Phobius"/>
    </source>
</evidence>
<dbReference type="Proteomes" id="UP000276133">
    <property type="component" value="Unassembled WGS sequence"/>
</dbReference>
<feature type="transmembrane region" description="Helical" evidence="1">
    <location>
        <begin position="53"/>
        <end position="72"/>
    </location>
</feature>
<dbReference type="InterPro" id="IPR019169">
    <property type="entry name" value="Transmembrane_26"/>
</dbReference>
<keyword evidence="1" id="KW-1133">Transmembrane helix</keyword>
<sequence>MLKSQLYDPFTDPQRPEFYNEKILRKNTIINIPNSGTDGFVVIFKRKGLEDRWCCLSILYFICAISTPFWIIEINHGIFLSLQIFNPDFMHHFDHHYRPLKDSDVVLTKGSLRTGEQFDTDTDWLNISKKEVYSSMLEKHEALFCLTLMICRVFIPQATLTWGAISSLVEFSFNTIFDIYSTINMCRDPRVNLSYKIRIAGVL</sequence>
<keyword evidence="1" id="KW-0472">Membrane</keyword>
<dbReference type="EMBL" id="REGN01005995">
    <property type="protein sequence ID" value="RNA11285.1"/>
    <property type="molecule type" value="Genomic_DNA"/>
</dbReference>
<keyword evidence="1" id="KW-0812">Transmembrane</keyword>
<proteinExistence type="predicted"/>
<reference evidence="2 3" key="1">
    <citation type="journal article" date="2018" name="Sci. Rep.">
        <title>Genomic signatures of local adaptation to the degree of environmental predictability in rotifers.</title>
        <authorList>
            <person name="Franch-Gras L."/>
            <person name="Hahn C."/>
            <person name="Garcia-Roger E.M."/>
            <person name="Carmona M.J."/>
            <person name="Serra M."/>
            <person name="Gomez A."/>
        </authorList>
    </citation>
    <scope>NUCLEOTIDE SEQUENCE [LARGE SCALE GENOMIC DNA]</scope>
    <source>
        <strain evidence="2">HYR1</strain>
    </source>
</reference>
<organism evidence="2 3">
    <name type="scientific">Brachionus plicatilis</name>
    <name type="common">Marine rotifer</name>
    <name type="synonym">Brachionus muelleri</name>
    <dbReference type="NCBI Taxonomy" id="10195"/>
    <lineage>
        <taxon>Eukaryota</taxon>
        <taxon>Metazoa</taxon>
        <taxon>Spiralia</taxon>
        <taxon>Gnathifera</taxon>
        <taxon>Rotifera</taxon>
        <taxon>Eurotatoria</taxon>
        <taxon>Monogononta</taxon>
        <taxon>Pseudotrocha</taxon>
        <taxon>Ploima</taxon>
        <taxon>Brachionidae</taxon>
        <taxon>Brachionus</taxon>
    </lineage>
</organism>
<evidence type="ECO:0000313" key="3">
    <source>
        <dbReference type="Proteomes" id="UP000276133"/>
    </source>
</evidence>
<comment type="caution">
    <text evidence="2">The sequence shown here is derived from an EMBL/GenBank/DDBJ whole genome shotgun (WGS) entry which is preliminary data.</text>
</comment>
<gene>
    <name evidence="2" type="ORF">BpHYR1_016964</name>
</gene>
<dbReference type="AlphaFoldDB" id="A0A3M7QJZ9"/>
<protein>
    <submittedName>
        <fullName evidence="2">Uncharacterized protein</fullName>
    </submittedName>
</protein>
<keyword evidence="3" id="KW-1185">Reference proteome</keyword>
<dbReference type="OrthoDB" id="10418847at2759"/>
<dbReference type="Pfam" id="PF09772">
    <property type="entry name" value="Tmem26"/>
    <property type="match status" value="1"/>
</dbReference>